<dbReference type="GO" id="GO:0008168">
    <property type="term" value="F:methyltransferase activity"/>
    <property type="evidence" value="ECO:0007669"/>
    <property type="project" value="UniProtKB-KW"/>
</dbReference>
<keyword evidence="1" id="KW-0489">Methyltransferase</keyword>
<dbReference type="SUPFAM" id="SSF53335">
    <property type="entry name" value="S-adenosyl-L-methionine-dependent methyltransferases"/>
    <property type="match status" value="1"/>
</dbReference>
<name>A0A239GMN6_9ACTN</name>
<dbReference type="GO" id="GO:0032259">
    <property type="term" value="P:methylation"/>
    <property type="evidence" value="ECO:0007669"/>
    <property type="project" value="UniProtKB-KW"/>
</dbReference>
<sequence length="273" mass="30161">MPFPPGHEPQAFDPAAPNESRMHDYFLGGKDNYAADRQAALQAIELAPELPVLAREGRKFLDRVVRFLAAAGIRQFLDIGTGLPTRGSVHQIAQAVAPDCRVVYVDNDPVVRVHAQALLGKNPNTTVVEADMRDAEGIARDPDLRRLIDLDQPTALLFFHVLYTIPDDEEVAGSVRRLSDRMAPGSHIAISHPVSDLCPEVTARLAFLYQQETHAIRGTPRSNVRTRAEVEGLFSGWDLIDPGVVYLPLWRPEHETIESSRPIWSVGGVGRKS</sequence>
<keyword evidence="1" id="KW-0808">Transferase</keyword>
<evidence type="ECO:0000313" key="2">
    <source>
        <dbReference type="Proteomes" id="UP000198420"/>
    </source>
</evidence>
<dbReference type="Proteomes" id="UP000198420">
    <property type="component" value="Unassembled WGS sequence"/>
</dbReference>
<protein>
    <submittedName>
        <fullName evidence="1">O-Methyltransferase involved in polyketide biosynthesis</fullName>
    </submittedName>
</protein>
<reference evidence="2" key="1">
    <citation type="submission" date="2017-06" db="EMBL/GenBank/DDBJ databases">
        <authorList>
            <person name="Varghese N."/>
            <person name="Submissions S."/>
        </authorList>
    </citation>
    <scope>NUCLEOTIDE SEQUENCE [LARGE SCALE GENOMIC DNA]</scope>
    <source>
        <strain evidence="2">DSM 44485</strain>
    </source>
</reference>
<proteinExistence type="predicted"/>
<dbReference type="Gene3D" id="3.40.50.150">
    <property type="entry name" value="Vaccinia Virus protein VP39"/>
    <property type="match status" value="1"/>
</dbReference>
<dbReference type="AlphaFoldDB" id="A0A239GMN6"/>
<dbReference type="Pfam" id="PF04672">
    <property type="entry name" value="Methyltransf_19"/>
    <property type="match status" value="1"/>
</dbReference>
<dbReference type="OrthoDB" id="3216820at2"/>
<dbReference type="InterPro" id="IPR029063">
    <property type="entry name" value="SAM-dependent_MTases_sf"/>
</dbReference>
<dbReference type="RefSeq" id="WP_089316658.1">
    <property type="nucleotide sequence ID" value="NZ_FZNP01000025.1"/>
</dbReference>
<organism evidence="1 2">
    <name type="scientific">Actinomadura mexicana</name>
    <dbReference type="NCBI Taxonomy" id="134959"/>
    <lineage>
        <taxon>Bacteria</taxon>
        <taxon>Bacillati</taxon>
        <taxon>Actinomycetota</taxon>
        <taxon>Actinomycetes</taxon>
        <taxon>Streptosporangiales</taxon>
        <taxon>Thermomonosporaceae</taxon>
        <taxon>Actinomadura</taxon>
    </lineage>
</organism>
<dbReference type="CDD" id="cd02440">
    <property type="entry name" value="AdoMet_MTases"/>
    <property type="match status" value="1"/>
</dbReference>
<dbReference type="InterPro" id="IPR006764">
    <property type="entry name" value="SAM_dep_MeTrfase_SAV2177_type"/>
</dbReference>
<gene>
    <name evidence="1" type="ORF">SAMN06265355_12533</name>
</gene>
<evidence type="ECO:0000313" key="1">
    <source>
        <dbReference type="EMBL" id="SNS70028.1"/>
    </source>
</evidence>
<dbReference type="PIRSF" id="PIRSF017393">
    <property type="entry name" value="MTase_SAV2177"/>
    <property type="match status" value="1"/>
</dbReference>
<accession>A0A239GMN6</accession>
<keyword evidence="2" id="KW-1185">Reference proteome</keyword>
<dbReference type="EMBL" id="FZNP01000025">
    <property type="protein sequence ID" value="SNS70028.1"/>
    <property type="molecule type" value="Genomic_DNA"/>
</dbReference>